<dbReference type="AlphaFoldDB" id="A0AAV4JZ99"/>
<dbReference type="Proteomes" id="UP000762676">
    <property type="component" value="Unassembled WGS sequence"/>
</dbReference>
<protein>
    <submittedName>
        <fullName evidence="1">Uncharacterized protein</fullName>
    </submittedName>
</protein>
<accession>A0AAV4JZ99</accession>
<sequence>SVVLEVDNKTQPMDWSKCIVCQTETGKKKKLSCPAKSKRKHTGAGYETFIKNIKSEAKDAETLAINEGKWHSACYSRFSRTKANRLVERKRKRESDAFDKTFTRVNSSNSSDPRGVTESTASTPGIFRRNMCFLCHEEGGRLHQVQYCKHWNSIDG</sequence>
<keyword evidence="2" id="KW-1185">Reference proteome</keyword>
<reference evidence="1 2" key="1">
    <citation type="journal article" date="2021" name="Elife">
        <title>Chloroplast acquisition without the gene transfer in kleptoplastic sea slugs, Plakobranchus ocellatus.</title>
        <authorList>
            <person name="Maeda T."/>
            <person name="Takahashi S."/>
            <person name="Yoshida T."/>
            <person name="Shimamura S."/>
            <person name="Takaki Y."/>
            <person name="Nagai Y."/>
            <person name="Toyoda A."/>
            <person name="Suzuki Y."/>
            <person name="Arimoto A."/>
            <person name="Ishii H."/>
            <person name="Satoh N."/>
            <person name="Nishiyama T."/>
            <person name="Hasebe M."/>
            <person name="Maruyama T."/>
            <person name="Minagawa J."/>
            <person name="Obokata J."/>
            <person name="Shigenobu S."/>
        </authorList>
    </citation>
    <scope>NUCLEOTIDE SEQUENCE [LARGE SCALE GENOMIC DNA]</scope>
</reference>
<dbReference type="EMBL" id="BMAT01010544">
    <property type="protein sequence ID" value="GFS27610.1"/>
    <property type="molecule type" value="Genomic_DNA"/>
</dbReference>
<name>A0AAV4JZ99_9GAST</name>
<organism evidence="1 2">
    <name type="scientific">Elysia marginata</name>
    <dbReference type="NCBI Taxonomy" id="1093978"/>
    <lineage>
        <taxon>Eukaryota</taxon>
        <taxon>Metazoa</taxon>
        <taxon>Spiralia</taxon>
        <taxon>Lophotrochozoa</taxon>
        <taxon>Mollusca</taxon>
        <taxon>Gastropoda</taxon>
        <taxon>Heterobranchia</taxon>
        <taxon>Euthyneura</taxon>
        <taxon>Panpulmonata</taxon>
        <taxon>Sacoglossa</taxon>
        <taxon>Placobranchoidea</taxon>
        <taxon>Plakobranchidae</taxon>
        <taxon>Elysia</taxon>
    </lineage>
</organism>
<evidence type="ECO:0000313" key="2">
    <source>
        <dbReference type="Proteomes" id="UP000762676"/>
    </source>
</evidence>
<proteinExistence type="predicted"/>
<evidence type="ECO:0000313" key="1">
    <source>
        <dbReference type="EMBL" id="GFS27610.1"/>
    </source>
</evidence>
<comment type="caution">
    <text evidence="1">The sequence shown here is derived from an EMBL/GenBank/DDBJ whole genome shotgun (WGS) entry which is preliminary data.</text>
</comment>
<feature type="non-terminal residue" evidence="1">
    <location>
        <position position="1"/>
    </location>
</feature>
<gene>
    <name evidence="1" type="ORF">ElyMa_005286500</name>
</gene>